<feature type="region of interest" description="Disordered" evidence="1">
    <location>
        <begin position="338"/>
        <end position="393"/>
    </location>
</feature>
<dbReference type="SUPFAM" id="SSF55770">
    <property type="entry name" value="Profilin (actin-binding protein)"/>
    <property type="match status" value="1"/>
</dbReference>
<dbReference type="KEGG" id="bgt:106061881"/>
<dbReference type="InterPro" id="IPR036140">
    <property type="entry name" value="PFN_sf"/>
</dbReference>
<organism evidence="2 5">
    <name type="scientific">Biomphalaria glabrata</name>
    <name type="common">Bloodfluke planorb</name>
    <name type="synonym">Freshwater snail</name>
    <dbReference type="NCBI Taxonomy" id="6526"/>
    <lineage>
        <taxon>Eukaryota</taxon>
        <taxon>Metazoa</taxon>
        <taxon>Spiralia</taxon>
        <taxon>Lophotrochozoa</taxon>
        <taxon>Mollusca</taxon>
        <taxon>Gastropoda</taxon>
        <taxon>Heterobranchia</taxon>
        <taxon>Euthyneura</taxon>
        <taxon>Panpulmonata</taxon>
        <taxon>Hygrophila</taxon>
        <taxon>Lymnaeoidea</taxon>
        <taxon>Planorbidae</taxon>
        <taxon>Biomphalaria</taxon>
    </lineage>
</organism>
<dbReference type="GO" id="GO:0003779">
    <property type="term" value="F:actin binding"/>
    <property type="evidence" value="ECO:0007669"/>
    <property type="project" value="InterPro"/>
</dbReference>
<dbReference type="RefSeq" id="XP_013075565.2">
    <property type="nucleotide sequence ID" value="XM_013220111.2"/>
</dbReference>
<dbReference type="AlphaFoldDB" id="A0A9W3AGS8"/>
<evidence type="ECO:0000256" key="1">
    <source>
        <dbReference type="SAM" id="MobiDB-lite"/>
    </source>
</evidence>
<evidence type="ECO:0000313" key="5">
    <source>
        <dbReference type="RefSeq" id="XP_055886431.1"/>
    </source>
</evidence>
<evidence type="ECO:0000313" key="6">
    <source>
        <dbReference type="RefSeq" id="XP_055886432.1"/>
    </source>
</evidence>
<evidence type="ECO:0000313" key="3">
    <source>
        <dbReference type="RefSeq" id="XP_013075565.2"/>
    </source>
</evidence>
<dbReference type="RefSeq" id="XP_055886430.1">
    <property type="nucleotide sequence ID" value="XM_056030455.1"/>
</dbReference>
<proteinExistence type="predicted"/>
<feature type="compositionally biased region" description="Basic and acidic residues" evidence="1">
    <location>
        <begin position="126"/>
        <end position="137"/>
    </location>
</feature>
<feature type="region of interest" description="Disordered" evidence="1">
    <location>
        <begin position="1"/>
        <end position="155"/>
    </location>
</feature>
<sequence length="575" mass="63632">MDKSLQKRRQTKPFQVLHDDVGKEIKHPSKKEDQTKTSEHKDVPKGTKTSVRPASRDSTKVISGSTSHEVNMADQTRARQISHTDVKKSLRKEKEHAKTHLIQPEKPARSRAHESTPGTTTVTSHAVKEPLKMDAQKAKRQGIAEENVEDKAHENRAFEADEILIQVSCARTVEASPAQTQTSKYSTKDELKVGTSNGHRQGAVSPNKPKYSQGDVTSGLASEINEIARFKDINYGSCTFAEHPQRSADPASNVDLFHHDDVISSNFRCVSDSSSVIENQENLGYGDMYVSKQQACHVTDNDITFHPAPLSPQHTEICQTEGSSQPVKIRKLPSLFSSKKPEVNAGTTRGRSNSLVPYLDPNSDLRLALQSSRPVGRSQSMRLPSTSKSEKPKKLLRELTFSDDDTTSLRNYGTLRGKNSLPKRQSSALMKRVSTIQEEDSDRPKISPEVKAQLLNLMQELLVRGKITQIGIIDQDTASLILSLPAWNLSTADIIGLIKAAGNTQEIMLKLNIGREMYTCFKHGANKMVGRVGEKILVAQKTHTCVIVGIADHDTPGSCMYEVSELANALMEKDW</sequence>
<keyword evidence="2" id="KW-1185">Reference proteome</keyword>
<gene>
    <name evidence="3 4 5 6 7" type="primary">LOC106061881</name>
</gene>
<feature type="compositionally biased region" description="Basic residues" evidence="1">
    <location>
        <begin position="1"/>
        <end position="11"/>
    </location>
</feature>
<feature type="compositionally biased region" description="Basic and acidic residues" evidence="1">
    <location>
        <begin position="17"/>
        <end position="45"/>
    </location>
</feature>
<feature type="compositionally biased region" description="Polar residues" evidence="1">
    <location>
        <begin position="60"/>
        <end position="69"/>
    </location>
</feature>
<evidence type="ECO:0000313" key="7">
    <source>
        <dbReference type="RefSeq" id="XP_055886433.1"/>
    </source>
</evidence>
<evidence type="ECO:0000313" key="2">
    <source>
        <dbReference type="Proteomes" id="UP001165740"/>
    </source>
</evidence>
<feature type="compositionally biased region" description="Polar residues" evidence="1">
    <location>
        <begin position="345"/>
        <end position="355"/>
    </location>
</feature>
<dbReference type="OrthoDB" id="6161781at2759"/>
<name>A0A9W3AGS8_BIOGL</name>
<dbReference type="RefSeq" id="XP_055886431.1">
    <property type="nucleotide sequence ID" value="XM_056030456.1"/>
</dbReference>
<dbReference type="Gene3D" id="3.30.450.30">
    <property type="entry name" value="Dynein light chain 2a, cytoplasmic"/>
    <property type="match status" value="1"/>
</dbReference>
<feature type="compositionally biased region" description="Polar residues" evidence="1">
    <location>
        <begin position="369"/>
        <end position="387"/>
    </location>
</feature>
<protein>
    <submittedName>
        <fullName evidence="3 4">Uncharacterized protein LOC106061881</fullName>
    </submittedName>
</protein>
<feature type="compositionally biased region" description="Basic and acidic residues" evidence="1">
    <location>
        <begin position="82"/>
        <end position="98"/>
    </location>
</feature>
<dbReference type="GeneID" id="106061881"/>
<dbReference type="Pfam" id="PF00235">
    <property type="entry name" value="Profilin"/>
    <property type="match status" value="1"/>
</dbReference>
<dbReference type="RefSeq" id="XP_055886432.1">
    <property type="nucleotide sequence ID" value="XM_056030457.1"/>
</dbReference>
<dbReference type="RefSeq" id="XP_055886433.1">
    <property type="nucleotide sequence ID" value="XM_056030458.1"/>
</dbReference>
<evidence type="ECO:0000313" key="4">
    <source>
        <dbReference type="RefSeq" id="XP_055886430.1"/>
    </source>
</evidence>
<feature type="region of interest" description="Disordered" evidence="1">
    <location>
        <begin position="174"/>
        <end position="217"/>
    </location>
</feature>
<dbReference type="Proteomes" id="UP001165740">
    <property type="component" value="Chromosome 5"/>
</dbReference>
<accession>A0A9W3AGS8</accession>
<reference evidence="3 4" key="1">
    <citation type="submission" date="2025-04" db="UniProtKB">
        <authorList>
            <consortium name="RefSeq"/>
        </authorList>
    </citation>
    <scope>IDENTIFICATION</scope>
</reference>
<dbReference type="InterPro" id="IPR048278">
    <property type="entry name" value="PFN"/>
</dbReference>